<dbReference type="FunFam" id="2.60.40.10:FF:000004">
    <property type="entry name" value="DCC isoform 1"/>
    <property type="match status" value="1"/>
</dbReference>
<protein>
    <recommendedName>
        <fullName evidence="16">Neuronal cell adhesion molecule</fullName>
    </recommendedName>
</protein>
<feature type="domain" description="Fibronectin type-III" evidence="13">
    <location>
        <begin position="596"/>
        <end position="693"/>
    </location>
</feature>
<feature type="region of interest" description="Disordered" evidence="10">
    <location>
        <begin position="742"/>
        <end position="822"/>
    </location>
</feature>
<dbReference type="InterPro" id="IPR026966">
    <property type="entry name" value="Neurofascin/L1/NrCAM_C"/>
</dbReference>
<keyword evidence="4" id="KW-0130">Cell adhesion</keyword>
<feature type="domain" description="Ig-like" evidence="12">
    <location>
        <begin position="3"/>
        <end position="88"/>
    </location>
</feature>
<name>A0A8S3YVP2_9EUPU</name>
<evidence type="ECO:0000256" key="2">
    <source>
        <dbReference type="ARBA" id="ARBA00022692"/>
    </source>
</evidence>
<dbReference type="AlphaFoldDB" id="A0A8S3YVP2"/>
<dbReference type="Pfam" id="PF13882">
    <property type="entry name" value="Bravo_FIGEY"/>
    <property type="match status" value="1"/>
</dbReference>
<dbReference type="PROSITE" id="PS50835">
    <property type="entry name" value="IG_LIKE"/>
    <property type="match status" value="2"/>
</dbReference>
<dbReference type="Proteomes" id="UP000678393">
    <property type="component" value="Unassembled WGS sequence"/>
</dbReference>
<dbReference type="InterPro" id="IPR003961">
    <property type="entry name" value="FN3_dom"/>
</dbReference>
<organism evidence="14 15">
    <name type="scientific">Candidula unifasciata</name>
    <dbReference type="NCBI Taxonomy" id="100452"/>
    <lineage>
        <taxon>Eukaryota</taxon>
        <taxon>Metazoa</taxon>
        <taxon>Spiralia</taxon>
        <taxon>Lophotrochozoa</taxon>
        <taxon>Mollusca</taxon>
        <taxon>Gastropoda</taxon>
        <taxon>Heterobranchia</taxon>
        <taxon>Euthyneura</taxon>
        <taxon>Panpulmonata</taxon>
        <taxon>Eupulmonata</taxon>
        <taxon>Stylommatophora</taxon>
        <taxon>Helicina</taxon>
        <taxon>Helicoidea</taxon>
        <taxon>Geomitridae</taxon>
        <taxon>Candidula</taxon>
    </lineage>
</organism>
<dbReference type="GO" id="GO:0016020">
    <property type="term" value="C:membrane"/>
    <property type="evidence" value="ECO:0007669"/>
    <property type="project" value="UniProtKB-SubCell"/>
</dbReference>
<keyword evidence="7" id="KW-1015">Disulfide bond</keyword>
<dbReference type="InterPro" id="IPR013783">
    <property type="entry name" value="Ig-like_fold"/>
</dbReference>
<feature type="domain" description="Fibronectin type-III" evidence="13">
    <location>
        <begin position="277"/>
        <end position="376"/>
    </location>
</feature>
<dbReference type="PANTHER" id="PTHR13817:SF166">
    <property type="entry name" value="NEURONAL IGCAM-RELATED"/>
    <property type="match status" value="1"/>
</dbReference>
<dbReference type="OrthoDB" id="6244967at2759"/>
<sequence>LAPIIEAKPAEETVVAEEQVLKVSCQVTGKPKPRVIWYKGNQQLIHDKFEVLSNGDLLIKKTEQKDTGTYTCLAENKFGKVSASGKVMVRDKTRIDTKPIDSKVDYTNPVIFTCGASTDTMESKNLRIRWLKDGVEVKPSNRIFINGGVLTINETNSKDTGNYTCLAENGLDNATATASLEVKAIPDPPYNVSVKECLSTKATIEWKFDDKMSNFDVMIKFIVEYSTEFKPGVVTVDLSPYAKYSFRVRAINMMGTSEPSEPTSGWCETPMSVPDKNPENVHTDESYTGFLVVKWNRVEQIDHNGPNFRYVVEVQEQGTQELQIFEVNDYRITEKHIPVENIFRPYLIKVRSENQVGKATNDPVTYIGYSGEAPPLVVPENFELDPDVNITAISASFRWDPVDTSPELIRGEFSGYKIRFWKAGEKETTLHEHIISPESSSKKRKRRNSPDNKIRGTVANLPSYADIEADVVVINRKFESNGSNIVNFSTPEGVPGIVGFFKAAHRGSHHFSLKWGKPAKPNGIITGYQMAYQKISRLDVGPKIIAFEDLGPDEEEAELKGLDPDTQYRIYITARTAEGLGEEFYIDVKTISDVSQLATPVIQNVYPGDNNANVTWNMPTEKGGRFPQLYYIEYLKKDSTKWVRIDHPVESQNWGMLQHLEPGTQYEVRVVAMSHVNGVEQLGKEYTFMTAGIGAAKASFLSATWFIGMMVAIAVLILILVIVCIVKRNKGDNYPVQEKERLRGTYTDENPDHFDDYGKGDENGIKGSGSFDQEAEKVPLEEDVDSLDYGDDEGSKFNEDGSFIGQYGTAEKENETNVSSIV</sequence>
<evidence type="ECO:0000259" key="13">
    <source>
        <dbReference type="PROSITE" id="PS50853"/>
    </source>
</evidence>
<evidence type="ECO:0000256" key="10">
    <source>
        <dbReference type="SAM" id="MobiDB-lite"/>
    </source>
</evidence>
<evidence type="ECO:0000313" key="15">
    <source>
        <dbReference type="Proteomes" id="UP000678393"/>
    </source>
</evidence>
<evidence type="ECO:0008006" key="16">
    <source>
        <dbReference type="Google" id="ProtNLM"/>
    </source>
</evidence>
<evidence type="ECO:0000256" key="9">
    <source>
        <dbReference type="ARBA" id="ARBA00023319"/>
    </source>
</evidence>
<dbReference type="Pfam" id="PF00041">
    <property type="entry name" value="fn3"/>
    <property type="match status" value="3"/>
</dbReference>
<evidence type="ECO:0000256" key="6">
    <source>
        <dbReference type="ARBA" id="ARBA00023136"/>
    </source>
</evidence>
<evidence type="ECO:0000256" key="4">
    <source>
        <dbReference type="ARBA" id="ARBA00022889"/>
    </source>
</evidence>
<gene>
    <name evidence="14" type="ORF">CUNI_LOCUS4818</name>
</gene>
<feature type="domain" description="Fibronectin type-III" evidence="13">
    <location>
        <begin position="378"/>
        <end position="493"/>
    </location>
</feature>
<feature type="domain" description="Fibronectin type-III" evidence="13">
    <location>
        <begin position="188"/>
        <end position="272"/>
    </location>
</feature>
<dbReference type="SMART" id="SM00409">
    <property type="entry name" value="IG"/>
    <property type="match status" value="2"/>
</dbReference>
<keyword evidence="6 11" id="KW-0472">Membrane</keyword>
<keyword evidence="2 11" id="KW-0812">Transmembrane</keyword>
<dbReference type="SUPFAM" id="SSF48726">
    <property type="entry name" value="Immunoglobulin"/>
    <property type="match status" value="2"/>
</dbReference>
<feature type="compositionally biased region" description="Acidic residues" evidence="10">
    <location>
        <begin position="781"/>
        <end position="792"/>
    </location>
</feature>
<keyword evidence="8" id="KW-0325">Glycoprotein</keyword>
<evidence type="ECO:0000259" key="12">
    <source>
        <dbReference type="PROSITE" id="PS50835"/>
    </source>
</evidence>
<dbReference type="SMART" id="SM00408">
    <property type="entry name" value="IGc2"/>
    <property type="match status" value="2"/>
</dbReference>
<dbReference type="SUPFAM" id="SSF49265">
    <property type="entry name" value="Fibronectin type III"/>
    <property type="match status" value="3"/>
</dbReference>
<dbReference type="InterPro" id="IPR036116">
    <property type="entry name" value="FN3_sf"/>
</dbReference>
<dbReference type="CDD" id="cd00063">
    <property type="entry name" value="FN3"/>
    <property type="match status" value="3"/>
</dbReference>
<keyword evidence="15" id="KW-1185">Reference proteome</keyword>
<dbReference type="PANTHER" id="PTHR13817">
    <property type="entry name" value="TITIN"/>
    <property type="match status" value="1"/>
</dbReference>
<feature type="region of interest" description="Disordered" evidence="10">
    <location>
        <begin position="434"/>
        <end position="455"/>
    </location>
</feature>
<dbReference type="InterPro" id="IPR036179">
    <property type="entry name" value="Ig-like_dom_sf"/>
</dbReference>
<evidence type="ECO:0000256" key="5">
    <source>
        <dbReference type="ARBA" id="ARBA00022989"/>
    </source>
</evidence>
<dbReference type="SMART" id="SM00060">
    <property type="entry name" value="FN3"/>
    <property type="match status" value="5"/>
</dbReference>
<evidence type="ECO:0000256" key="8">
    <source>
        <dbReference type="ARBA" id="ARBA00023180"/>
    </source>
</evidence>
<dbReference type="InterPro" id="IPR013098">
    <property type="entry name" value="Ig_I-set"/>
</dbReference>
<feature type="compositionally biased region" description="Basic and acidic residues" evidence="10">
    <location>
        <begin position="750"/>
        <end position="764"/>
    </location>
</feature>
<evidence type="ECO:0000256" key="3">
    <source>
        <dbReference type="ARBA" id="ARBA00022737"/>
    </source>
</evidence>
<feature type="non-terminal residue" evidence="14">
    <location>
        <position position="1"/>
    </location>
</feature>
<dbReference type="InterPro" id="IPR003599">
    <property type="entry name" value="Ig_sub"/>
</dbReference>
<evidence type="ECO:0000256" key="1">
    <source>
        <dbReference type="ARBA" id="ARBA00004479"/>
    </source>
</evidence>
<proteinExistence type="predicted"/>
<feature type="region of interest" description="Disordered" evidence="10">
    <location>
        <begin position="257"/>
        <end position="280"/>
    </location>
</feature>
<dbReference type="InterPro" id="IPR050964">
    <property type="entry name" value="Striated_Muscle_Regulatory"/>
</dbReference>
<dbReference type="PROSITE" id="PS50853">
    <property type="entry name" value="FN3"/>
    <property type="match status" value="5"/>
</dbReference>
<keyword evidence="5 11" id="KW-1133">Transmembrane helix</keyword>
<dbReference type="Pfam" id="PF07679">
    <property type="entry name" value="I-set"/>
    <property type="match status" value="2"/>
</dbReference>
<evidence type="ECO:0000256" key="7">
    <source>
        <dbReference type="ARBA" id="ARBA00023157"/>
    </source>
</evidence>
<keyword evidence="9" id="KW-0393">Immunoglobulin domain</keyword>
<keyword evidence="3" id="KW-0677">Repeat</keyword>
<accession>A0A8S3YVP2</accession>
<dbReference type="EMBL" id="CAJHNH020000676">
    <property type="protein sequence ID" value="CAG5119260.1"/>
    <property type="molecule type" value="Genomic_DNA"/>
</dbReference>
<feature type="transmembrane region" description="Helical" evidence="11">
    <location>
        <begin position="705"/>
        <end position="726"/>
    </location>
</feature>
<comment type="subcellular location">
    <subcellularLocation>
        <location evidence="1">Membrane</location>
        <topology evidence="1">Single-pass type I membrane protein</topology>
    </subcellularLocation>
</comment>
<dbReference type="InterPro" id="IPR007110">
    <property type="entry name" value="Ig-like_dom"/>
</dbReference>
<reference evidence="14" key="1">
    <citation type="submission" date="2021-04" db="EMBL/GenBank/DDBJ databases">
        <authorList>
            <consortium name="Molecular Ecology Group"/>
        </authorList>
    </citation>
    <scope>NUCLEOTIDE SEQUENCE</scope>
</reference>
<evidence type="ECO:0000313" key="14">
    <source>
        <dbReference type="EMBL" id="CAG5119260.1"/>
    </source>
</evidence>
<feature type="domain" description="Fibronectin type-III" evidence="13">
    <location>
        <begin position="494"/>
        <end position="594"/>
    </location>
</feature>
<evidence type="ECO:0000256" key="11">
    <source>
        <dbReference type="SAM" id="Phobius"/>
    </source>
</evidence>
<feature type="domain" description="Ig-like" evidence="12">
    <location>
        <begin position="93"/>
        <end position="181"/>
    </location>
</feature>
<dbReference type="InterPro" id="IPR003598">
    <property type="entry name" value="Ig_sub2"/>
</dbReference>
<dbReference type="Gene3D" id="2.60.40.10">
    <property type="entry name" value="Immunoglobulins"/>
    <property type="match status" value="7"/>
</dbReference>
<dbReference type="GO" id="GO:0007155">
    <property type="term" value="P:cell adhesion"/>
    <property type="evidence" value="ECO:0007669"/>
    <property type="project" value="UniProtKB-KW"/>
</dbReference>
<comment type="caution">
    <text evidence="14">The sequence shown here is derived from an EMBL/GenBank/DDBJ whole genome shotgun (WGS) entry which is preliminary data.</text>
</comment>